<gene>
    <name evidence="3" type="ORF">E2C01_018733</name>
</gene>
<evidence type="ECO:0000256" key="1">
    <source>
        <dbReference type="SAM" id="MobiDB-lite"/>
    </source>
</evidence>
<dbReference type="EMBL" id="VSRR010001485">
    <property type="protein sequence ID" value="MPC25613.1"/>
    <property type="molecule type" value="Genomic_DNA"/>
</dbReference>
<evidence type="ECO:0000313" key="3">
    <source>
        <dbReference type="EMBL" id="MPC25613.1"/>
    </source>
</evidence>
<comment type="caution">
    <text evidence="3">The sequence shown here is derived from an EMBL/GenBank/DDBJ whole genome shotgun (WGS) entry which is preliminary data.</text>
</comment>
<feature type="compositionally biased region" description="Polar residues" evidence="1">
    <location>
        <begin position="115"/>
        <end position="124"/>
    </location>
</feature>
<feature type="region of interest" description="Disordered" evidence="1">
    <location>
        <begin position="1"/>
        <end position="63"/>
    </location>
</feature>
<dbReference type="Proteomes" id="UP000324222">
    <property type="component" value="Unassembled WGS sequence"/>
</dbReference>
<reference evidence="3 4" key="1">
    <citation type="submission" date="2019-05" db="EMBL/GenBank/DDBJ databases">
        <title>Another draft genome of Portunus trituberculatus and its Hox gene families provides insights of decapod evolution.</title>
        <authorList>
            <person name="Jeong J.-H."/>
            <person name="Song I."/>
            <person name="Kim S."/>
            <person name="Choi T."/>
            <person name="Kim D."/>
            <person name="Ryu S."/>
            <person name="Kim W."/>
        </authorList>
    </citation>
    <scope>NUCLEOTIDE SEQUENCE [LARGE SCALE GENOMIC DNA]</scope>
    <source>
        <tissue evidence="3">Muscle</tissue>
    </source>
</reference>
<protein>
    <submittedName>
        <fullName evidence="3">Uncharacterized protein</fullName>
    </submittedName>
</protein>
<dbReference type="AlphaFoldDB" id="A0A5B7DXD6"/>
<keyword evidence="2" id="KW-0472">Membrane</keyword>
<feature type="compositionally biased region" description="Basic and acidic residues" evidence="1">
    <location>
        <begin position="33"/>
        <end position="44"/>
    </location>
</feature>
<keyword evidence="2" id="KW-1133">Transmembrane helix</keyword>
<feature type="region of interest" description="Disordered" evidence="1">
    <location>
        <begin position="84"/>
        <end position="153"/>
    </location>
</feature>
<keyword evidence="2" id="KW-0812">Transmembrane</keyword>
<proteinExistence type="predicted"/>
<evidence type="ECO:0000256" key="2">
    <source>
        <dbReference type="SAM" id="Phobius"/>
    </source>
</evidence>
<feature type="compositionally biased region" description="Basic and acidic residues" evidence="1">
    <location>
        <begin position="84"/>
        <end position="111"/>
    </location>
</feature>
<keyword evidence="4" id="KW-1185">Reference proteome</keyword>
<feature type="transmembrane region" description="Helical" evidence="2">
    <location>
        <begin position="165"/>
        <end position="191"/>
    </location>
</feature>
<sequence length="197" mass="22446">MLPRKKSPGSADLEDYGGLEGSGEEQYASTSTREVHAFRDEEKAIASSSRSSHSSLVAAQKVQEPKNTRMNLYQYGNLNYGRRYVQERPRISPERPKISRDKHRVSPDKRHTQNKQHISPNRLTLSPDRPSHLHKHSLADTQKRRRKEKQRGTISSYMDIKTTTWIIVICTIICIVAALYLSFNLGVVMAMKKAGNL</sequence>
<name>A0A5B7DXD6_PORTR</name>
<accession>A0A5B7DXD6</accession>
<organism evidence="3 4">
    <name type="scientific">Portunus trituberculatus</name>
    <name type="common">Swimming crab</name>
    <name type="synonym">Neptunus trituberculatus</name>
    <dbReference type="NCBI Taxonomy" id="210409"/>
    <lineage>
        <taxon>Eukaryota</taxon>
        <taxon>Metazoa</taxon>
        <taxon>Ecdysozoa</taxon>
        <taxon>Arthropoda</taxon>
        <taxon>Crustacea</taxon>
        <taxon>Multicrustacea</taxon>
        <taxon>Malacostraca</taxon>
        <taxon>Eumalacostraca</taxon>
        <taxon>Eucarida</taxon>
        <taxon>Decapoda</taxon>
        <taxon>Pleocyemata</taxon>
        <taxon>Brachyura</taxon>
        <taxon>Eubrachyura</taxon>
        <taxon>Portunoidea</taxon>
        <taxon>Portunidae</taxon>
        <taxon>Portuninae</taxon>
        <taxon>Portunus</taxon>
    </lineage>
</organism>
<evidence type="ECO:0000313" key="4">
    <source>
        <dbReference type="Proteomes" id="UP000324222"/>
    </source>
</evidence>